<dbReference type="FunFam" id="1.10.472.10:FF:000029">
    <property type="entry name" value="Cyclin h"/>
    <property type="match status" value="1"/>
</dbReference>
<feature type="region of interest" description="Disordered" evidence="3">
    <location>
        <begin position="200"/>
        <end position="237"/>
    </location>
</feature>
<comment type="caution">
    <text evidence="5">The sequence shown here is derived from an EMBL/GenBank/DDBJ whole genome shotgun (WGS) entry which is preliminary data.</text>
</comment>
<name>A0A394D987_LUPAN</name>
<dbReference type="CDD" id="cd20586">
    <property type="entry name" value="CYCLIN_AcCycH_rpt2"/>
    <property type="match status" value="1"/>
</dbReference>
<sequence>MADFLTSTHRAKWVFTPQHLVEKYKAANQRARQVLEKCGATLMEIDADGSLSYPEPQTSAKANAAQIELLTQSLEFDLIVYAPYRSVEGFINDMQEFFNADDDFLQMLKTLQDTARLEVDKMMLTDTPLLFPPGQLALAALHNSNALHKVLDFDGYLSSIFSRQNPVHRESEFIESLNAINSLVRKYKFPERKEQNHINRKLESCWGLSSHDESKKREKKSKHKSKKNSNETQNAPS</sequence>
<dbReference type="AlphaFoldDB" id="A0A394D987"/>
<dbReference type="SUPFAM" id="SSF47954">
    <property type="entry name" value="Cyclin-like"/>
    <property type="match status" value="1"/>
</dbReference>
<accession>A0A394D987</accession>
<keyword evidence="6" id="KW-1185">Reference proteome</keyword>
<reference evidence="5 6" key="1">
    <citation type="journal article" date="2017" name="Plant Biotechnol. J.">
        <title>A comprehensive draft genome sequence for lupin (Lupinus angustifolius), an emerging health food: insights into plant-microbe interactions and legume evolution.</title>
        <authorList>
            <person name="Hane J.K."/>
            <person name="Ming Y."/>
            <person name="Kamphuis L.G."/>
            <person name="Nelson M.N."/>
            <person name="Garg G."/>
            <person name="Atkins C.A."/>
            <person name="Bayer P.E."/>
            <person name="Bravo A."/>
            <person name="Bringans S."/>
            <person name="Cannon S."/>
            <person name="Edwards D."/>
            <person name="Foley R."/>
            <person name="Gao L.L."/>
            <person name="Harrison M.J."/>
            <person name="Huang W."/>
            <person name="Hurgobin B."/>
            <person name="Li S."/>
            <person name="Liu C.W."/>
            <person name="McGrath A."/>
            <person name="Morahan G."/>
            <person name="Murray J."/>
            <person name="Weller J."/>
            <person name="Jian J."/>
            <person name="Singh K.B."/>
        </authorList>
    </citation>
    <scope>NUCLEOTIDE SEQUENCE [LARGE SCALE GENOMIC DNA]</scope>
    <source>
        <strain evidence="6">cv. Tanjil</strain>
        <tissue evidence="5">Whole plant</tissue>
    </source>
</reference>
<dbReference type="Pfam" id="PF16899">
    <property type="entry name" value="Cyclin_C_2"/>
    <property type="match status" value="1"/>
</dbReference>
<gene>
    <name evidence="5" type="ORF">TanjilG_00569</name>
</gene>
<dbReference type="Gramene" id="OIW20078">
    <property type="protein sequence ID" value="OIW20078"/>
    <property type="gene ID" value="TanjilG_00569"/>
</dbReference>
<proteinExistence type="predicted"/>
<keyword evidence="1" id="KW-0195">Cyclin</keyword>
<keyword evidence="2" id="KW-0131">Cell cycle</keyword>
<evidence type="ECO:0000256" key="1">
    <source>
        <dbReference type="ARBA" id="ARBA00023127"/>
    </source>
</evidence>
<evidence type="ECO:0000259" key="4">
    <source>
        <dbReference type="Pfam" id="PF16899"/>
    </source>
</evidence>
<dbReference type="InterPro" id="IPR031658">
    <property type="entry name" value="Cyclin_C_2"/>
</dbReference>
<organism evidence="5 6">
    <name type="scientific">Lupinus angustifolius</name>
    <name type="common">Narrow-leaved blue lupine</name>
    <dbReference type="NCBI Taxonomy" id="3871"/>
    <lineage>
        <taxon>Eukaryota</taxon>
        <taxon>Viridiplantae</taxon>
        <taxon>Streptophyta</taxon>
        <taxon>Embryophyta</taxon>
        <taxon>Tracheophyta</taxon>
        <taxon>Spermatophyta</taxon>
        <taxon>Magnoliopsida</taxon>
        <taxon>eudicotyledons</taxon>
        <taxon>Gunneridae</taxon>
        <taxon>Pentapetalae</taxon>
        <taxon>rosids</taxon>
        <taxon>fabids</taxon>
        <taxon>Fabales</taxon>
        <taxon>Fabaceae</taxon>
        <taxon>Papilionoideae</taxon>
        <taxon>50 kb inversion clade</taxon>
        <taxon>genistoids sensu lato</taxon>
        <taxon>core genistoids</taxon>
        <taxon>Genisteae</taxon>
        <taxon>Lupinus</taxon>
    </lineage>
</organism>
<dbReference type="Proteomes" id="UP000188354">
    <property type="component" value="Unassembled WGS sequence"/>
</dbReference>
<feature type="domain" description="Cyclin C-terminal" evidence="4">
    <location>
        <begin position="83"/>
        <end position="184"/>
    </location>
</feature>
<protein>
    <recommendedName>
        <fullName evidence="4">Cyclin C-terminal domain-containing protein</fullName>
    </recommendedName>
</protein>
<evidence type="ECO:0000313" key="5">
    <source>
        <dbReference type="EMBL" id="OIW20078.1"/>
    </source>
</evidence>
<evidence type="ECO:0000256" key="3">
    <source>
        <dbReference type="SAM" id="MobiDB-lite"/>
    </source>
</evidence>
<dbReference type="Gene3D" id="1.10.472.10">
    <property type="entry name" value="Cyclin-like"/>
    <property type="match status" value="1"/>
</dbReference>
<evidence type="ECO:0000256" key="2">
    <source>
        <dbReference type="ARBA" id="ARBA00023306"/>
    </source>
</evidence>
<evidence type="ECO:0000313" key="6">
    <source>
        <dbReference type="Proteomes" id="UP000188354"/>
    </source>
</evidence>
<feature type="compositionally biased region" description="Basic residues" evidence="3">
    <location>
        <begin position="217"/>
        <end position="227"/>
    </location>
</feature>
<dbReference type="InterPro" id="IPR036915">
    <property type="entry name" value="Cyclin-like_sf"/>
</dbReference>
<dbReference type="STRING" id="3871.A0A394D987"/>
<dbReference type="GO" id="GO:0005634">
    <property type="term" value="C:nucleus"/>
    <property type="evidence" value="ECO:0007669"/>
    <property type="project" value="UniProtKB-ARBA"/>
</dbReference>
<dbReference type="EMBL" id="MLAU01005524">
    <property type="protein sequence ID" value="OIW20078.1"/>
    <property type="molecule type" value="Genomic_DNA"/>
</dbReference>